<reference evidence="1 2" key="1">
    <citation type="journal article" date="2023" name="Sci. Data">
        <title>Genome assembly of the Korean intertidal mud-creeper Batillaria attramentaria.</title>
        <authorList>
            <person name="Patra A.K."/>
            <person name="Ho P.T."/>
            <person name="Jun S."/>
            <person name="Lee S.J."/>
            <person name="Kim Y."/>
            <person name="Won Y.J."/>
        </authorList>
    </citation>
    <scope>NUCLEOTIDE SEQUENCE [LARGE SCALE GENOMIC DNA]</scope>
    <source>
        <strain evidence="1">Wonlab-2016</strain>
    </source>
</reference>
<protein>
    <submittedName>
        <fullName evidence="1">Uncharacterized protein</fullName>
    </submittedName>
</protein>
<sequence length="126" mass="13888">MDVTFGVRSGSERETDGRNVRRGMVKSIPYCPPIFSSSHTRPLQPLYSVAPVAIITTQVRGTQCTSSSSSIAFPHPIPSALPPPHPLSITPTPCPHLPHPPPYYSFQLLLVSNYRYDISKYFHPSG</sequence>
<evidence type="ECO:0000313" key="2">
    <source>
        <dbReference type="Proteomes" id="UP001519460"/>
    </source>
</evidence>
<dbReference type="EMBL" id="JACVVK020000172">
    <property type="protein sequence ID" value="KAK7486880.1"/>
    <property type="molecule type" value="Genomic_DNA"/>
</dbReference>
<comment type="caution">
    <text evidence="1">The sequence shown here is derived from an EMBL/GenBank/DDBJ whole genome shotgun (WGS) entry which is preliminary data.</text>
</comment>
<proteinExistence type="predicted"/>
<organism evidence="1 2">
    <name type="scientific">Batillaria attramentaria</name>
    <dbReference type="NCBI Taxonomy" id="370345"/>
    <lineage>
        <taxon>Eukaryota</taxon>
        <taxon>Metazoa</taxon>
        <taxon>Spiralia</taxon>
        <taxon>Lophotrochozoa</taxon>
        <taxon>Mollusca</taxon>
        <taxon>Gastropoda</taxon>
        <taxon>Caenogastropoda</taxon>
        <taxon>Sorbeoconcha</taxon>
        <taxon>Cerithioidea</taxon>
        <taxon>Batillariidae</taxon>
        <taxon>Batillaria</taxon>
    </lineage>
</organism>
<gene>
    <name evidence="1" type="ORF">BaRGS_00021851</name>
</gene>
<keyword evidence="2" id="KW-1185">Reference proteome</keyword>
<dbReference type="AlphaFoldDB" id="A0ABD0KJ13"/>
<accession>A0ABD0KJ13</accession>
<evidence type="ECO:0000313" key="1">
    <source>
        <dbReference type="EMBL" id="KAK7486880.1"/>
    </source>
</evidence>
<dbReference type="Proteomes" id="UP001519460">
    <property type="component" value="Unassembled WGS sequence"/>
</dbReference>
<name>A0ABD0KJ13_9CAEN</name>